<dbReference type="Gene3D" id="3.40.50.150">
    <property type="entry name" value="Vaccinia Virus protein VP39"/>
    <property type="match status" value="1"/>
</dbReference>
<evidence type="ECO:0008006" key="3">
    <source>
        <dbReference type="Google" id="ProtNLM"/>
    </source>
</evidence>
<proteinExistence type="predicted"/>
<protein>
    <recommendedName>
        <fullName evidence="3">Methyltransferase</fullName>
    </recommendedName>
</protein>
<evidence type="ECO:0000313" key="2">
    <source>
        <dbReference type="Proteomes" id="UP001595075"/>
    </source>
</evidence>
<accession>A0ABR4CNP1</accession>
<evidence type="ECO:0000313" key="1">
    <source>
        <dbReference type="EMBL" id="KAL2070831.1"/>
    </source>
</evidence>
<keyword evidence="2" id="KW-1185">Reference proteome</keyword>
<dbReference type="SUPFAM" id="SSF53335">
    <property type="entry name" value="S-adenosyl-L-methionine-dependent methyltransferases"/>
    <property type="match status" value="1"/>
</dbReference>
<reference evidence="1 2" key="1">
    <citation type="journal article" date="2024" name="Commun. Biol.">
        <title>Comparative genomic analysis of thermophilic fungi reveals convergent evolutionary adaptations and gene losses.</title>
        <authorList>
            <person name="Steindorff A.S."/>
            <person name="Aguilar-Pontes M.V."/>
            <person name="Robinson A.J."/>
            <person name="Andreopoulos B."/>
            <person name="LaButti K."/>
            <person name="Kuo A."/>
            <person name="Mondo S."/>
            <person name="Riley R."/>
            <person name="Otillar R."/>
            <person name="Haridas S."/>
            <person name="Lipzen A."/>
            <person name="Grimwood J."/>
            <person name="Schmutz J."/>
            <person name="Clum A."/>
            <person name="Reid I.D."/>
            <person name="Moisan M.C."/>
            <person name="Butler G."/>
            <person name="Nguyen T.T.M."/>
            <person name="Dewar K."/>
            <person name="Conant G."/>
            <person name="Drula E."/>
            <person name="Henrissat B."/>
            <person name="Hansel C."/>
            <person name="Singer S."/>
            <person name="Hutchinson M.I."/>
            <person name="de Vries R.P."/>
            <person name="Natvig D.O."/>
            <person name="Powell A.J."/>
            <person name="Tsang A."/>
            <person name="Grigoriev I.V."/>
        </authorList>
    </citation>
    <scope>NUCLEOTIDE SEQUENCE [LARGE SCALE GENOMIC DNA]</scope>
    <source>
        <strain evidence="1 2">CBS 494.80</strain>
    </source>
</reference>
<dbReference type="InterPro" id="IPR029063">
    <property type="entry name" value="SAM-dependent_MTases_sf"/>
</dbReference>
<name>A0ABR4CNP1_9HELO</name>
<sequence>MSSEQDANHNLQVDLDLEVNQPRWQSTGSTISDIISYVEEDGRTYNGWMPGAYPVPNDGPEQDRQDFNHKLYSLIWGDKLAGGAIISPPEYVLDIGTGTGIWAIEFAEANPTSMVFGTDISTIQPVPRTPNCQFVLENSETQDWLWEFKFDYIHLRAMGPCFDNTDLVCQRAFYHTKPGGFIEFQQILPDLKCIDSSTEGTALETWFTLINQGAAIAGRDLRKAKTLKKSLTLAGFVDVKEDIQEIPGGTWPINRHMKMLGIYNRNAALMTTDGFRKLLSLTGLSGLEIDDLQDRTRRDMMNNDIHWYLTYHAIYGCKPC</sequence>
<organism evidence="1 2">
    <name type="scientific">Oculimacula yallundae</name>
    <dbReference type="NCBI Taxonomy" id="86028"/>
    <lineage>
        <taxon>Eukaryota</taxon>
        <taxon>Fungi</taxon>
        <taxon>Dikarya</taxon>
        <taxon>Ascomycota</taxon>
        <taxon>Pezizomycotina</taxon>
        <taxon>Leotiomycetes</taxon>
        <taxon>Helotiales</taxon>
        <taxon>Ploettnerulaceae</taxon>
        <taxon>Oculimacula</taxon>
    </lineage>
</organism>
<gene>
    <name evidence="1" type="ORF">VTL71DRAFT_13857</name>
</gene>
<dbReference type="Pfam" id="PF13489">
    <property type="entry name" value="Methyltransf_23"/>
    <property type="match status" value="1"/>
</dbReference>
<comment type="caution">
    <text evidence="1">The sequence shown here is derived from an EMBL/GenBank/DDBJ whole genome shotgun (WGS) entry which is preliminary data.</text>
</comment>
<dbReference type="Proteomes" id="UP001595075">
    <property type="component" value="Unassembled WGS sequence"/>
</dbReference>
<dbReference type="CDD" id="cd02440">
    <property type="entry name" value="AdoMet_MTases"/>
    <property type="match status" value="1"/>
</dbReference>
<dbReference type="PANTHER" id="PTHR43591">
    <property type="entry name" value="METHYLTRANSFERASE"/>
    <property type="match status" value="1"/>
</dbReference>
<dbReference type="EMBL" id="JAZHXI010000006">
    <property type="protein sequence ID" value="KAL2070831.1"/>
    <property type="molecule type" value="Genomic_DNA"/>
</dbReference>
<dbReference type="PANTHER" id="PTHR43591:SF102">
    <property type="entry name" value="S-ADENOSYL-L-METHIONINE-DEPENDENT METHYLTRANSFERASE"/>
    <property type="match status" value="1"/>
</dbReference>